<evidence type="ECO:0000313" key="2">
    <source>
        <dbReference type="Proteomes" id="UP000653472"/>
    </source>
</evidence>
<dbReference type="Proteomes" id="UP000653472">
    <property type="component" value="Unassembled WGS sequence"/>
</dbReference>
<comment type="caution">
    <text evidence="1">The sequence shown here is derived from an EMBL/GenBank/DDBJ whole genome shotgun (WGS) entry which is preliminary data.</text>
</comment>
<keyword evidence="2" id="KW-1185">Reference proteome</keyword>
<dbReference type="EMBL" id="JAAVXB010000002">
    <property type="protein sequence ID" value="NKF21603.1"/>
    <property type="molecule type" value="Genomic_DNA"/>
</dbReference>
<organism evidence="1 2">
    <name type="scientific">Solimonas marina</name>
    <dbReference type="NCBI Taxonomy" id="2714601"/>
    <lineage>
        <taxon>Bacteria</taxon>
        <taxon>Pseudomonadati</taxon>
        <taxon>Pseudomonadota</taxon>
        <taxon>Gammaproteobacteria</taxon>
        <taxon>Nevskiales</taxon>
        <taxon>Nevskiaceae</taxon>
        <taxon>Solimonas</taxon>
    </lineage>
</organism>
<protein>
    <submittedName>
        <fullName evidence="1">Uncharacterized protein</fullName>
    </submittedName>
</protein>
<proteinExistence type="predicted"/>
<sequence>MPALTNGRSPTEVLSVPGVARQLAASSASANTVLTTTARRASLYARGADIRYSIGSAAQTASATSHFIGAGERIDVALPATPNIAVIRNATTDGTLEVSELL</sequence>
<accession>A0A969W8T8</accession>
<reference evidence="1" key="1">
    <citation type="submission" date="2020-03" db="EMBL/GenBank/DDBJ databases">
        <title>Solimonas marina sp. nov., isolated from deep seawater of the Pacific Ocean.</title>
        <authorList>
            <person name="Liu X."/>
            <person name="Lai Q."/>
            <person name="Sun F."/>
            <person name="Gai Y."/>
            <person name="Li G."/>
            <person name="Shao Z."/>
        </authorList>
    </citation>
    <scope>NUCLEOTIDE SEQUENCE</scope>
    <source>
        <strain evidence="1">C16B3</strain>
    </source>
</reference>
<name>A0A969W8T8_9GAMM</name>
<evidence type="ECO:0000313" key="1">
    <source>
        <dbReference type="EMBL" id="NKF21603.1"/>
    </source>
</evidence>
<gene>
    <name evidence="1" type="ORF">G7Y82_04680</name>
</gene>
<dbReference type="AlphaFoldDB" id="A0A969W8T8"/>